<dbReference type="Gene3D" id="1.10.8.10">
    <property type="entry name" value="DNA helicase RuvA subunit, C-terminal domain"/>
    <property type="match status" value="2"/>
</dbReference>
<dbReference type="SUPFAM" id="SSF101238">
    <property type="entry name" value="XPC-binding domain"/>
    <property type="match status" value="1"/>
</dbReference>
<protein>
    <recommendedName>
        <fullName evidence="1">UV excision repair protein RAD23</fullName>
    </recommendedName>
</protein>
<dbReference type="GO" id="GO:0005654">
    <property type="term" value="C:nucleoplasm"/>
    <property type="evidence" value="ECO:0007669"/>
    <property type="project" value="TreeGrafter"/>
</dbReference>
<dbReference type="InterPro" id="IPR000626">
    <property type="entry name" value="Ubiquitin-like_dom"/>
</dbReference>
<dbReference type="PANTHER" id="PTHR10621:SF0">
    <property type="entry name" value="UV EXCISION REPAIR PROTEIN RAD23"/>
    <property type="match status" value="1"/>
</dbReference>
<dbReference type="GO" id="GO:0006289">
    <property type="term" value="P:nucleotide-excision repair"/>
    <property type="evidence" value="ECO:0007669"/>
    <property type="project" value="UniProtKB-UniRule"/>
</dbReference>
<dbReference type="VEuPathDB" id="TriTrypDB:ECC02_000334"/>
<dbReference type="GO" id="GO:0043161">
    <property type="term" value="P:proteasome-mediated ubiquitin-dependent protein catabolic process"/>
    <property type="evidence" value="ECO:0007669"/>
    <property type="project" value="UniProtKB-UniRule"/>
</dbReference>
<dbReference type="PRINTS" id="PR01839">
    <property type="entry name" value="RAD23PROTEIN"/>
</dbReference>
<dbReference type="VEuPathDB" id="TriTrypDB:C3747_104g106"/>
<dbReference type="PANTHER" id="PTHR10621">
    <property type="entry name" value="UV EXCISION REPAIR PROTEIN RAD23"/>
    <property type="match status" value="1"/>
</dbReference>
<evidence type="ECO:0000259" key="3">
    <source>
        <dbReference type="PROSITE" id="PS50030"/>
    </source>
</evidence>
<dbReference type="VEuPathDB" id="TriTrypDB:TCSYLVIO_003361"/>
<dbReference type="Pfam" id="PF09280">
    <property type="entry name" value="XPC-binding"/>
    <property type="match status" value="1"/>
</dbReference>
<keyword evidence="1" id="KW-0963">Cytoplasm</keyword>
<dbReference type="GO" id="GO:0070628">
    <property type="term" value="F:proteasome binding"/>
    <property type="evidence" value="ECO:0007669"/>
    <property type="project" value="TreeGrafter"/>
</dbReference>
<feature type="domain" description="Ubiquitin-like" evidence="4">
    <location>
        <begin position="1"/>
        <end position="74"/>
    </location>
</feature>
<accession>A0A2V2VK57</accession>
<dbReference type="VEuPathDB" id="TriTrypDB:TCDM_02094"/>
<dbReference type="GO" id="GO:0031593">
    <property type="term" value="F:polyubiquitin modification-dependent protein binding"/>
    <property type="evidence" value="ECO:0007669"/>
    <property type="project" value="UniProtKB-UniRule"/>
</dbReference>
<dbReference type="EMBL" id="PRFA01000018">
    <property type="protein sequence ID" value="PWU96740.1"/>
    <property type="molecule type" value="Genomic_DNA"/>
</dbReference>
<dbReference type="InterPro" id="IPR015360">
    <property type="entry name" value="XPC-bd"/>
</dbReference>
<keyword evidence="1" id="KW-0234">DNA repair</keyword>
<evidence type="ECO:0000259" key="4">
    <source>
        <dbReference type="PROSITE" id="PS50053"/>
    </source>
</evidence>
<dbReference type="PROSITE" id="PS50030">
    <property type="entry name" value="UBA"/>
    <property type="match status" value="2"/>
</dbReference>
<comment type="function">
    <text evidence="1">Multiubiquitin chain receptor involved in modulation of proteasomal degradation. Involved in nucleotide excision repair.</text>
</comment>
<dbReference type="SUPFAM" id="SSF54236">
    <property type="entry name" value="Ubiquitin-like"/>
    <property type="match status" value="1"/>
</dbReference>
<dbReference type="InterPro" id="IPR009060">
    <property type="entry name" value="UBA-like_sf"/>
</dbReference>
<dbReference type="VEuPathDB" id="TriTrypDB:Tc_MARK_2080"/>
<proteinExistence type="inferred from homology"/>
<dbReference type="FunFam" id="1.10.8.10:FF:000003">
    <property type="entry name" value="UV excision repair protein RAD23 homolog"/>
    <property type="match status" value="1"/>
</dbReference>
<feature type="domain" description="UBA" evidence="3">
    <location>
        <begin position="149"/>
        <end position="190"/>
    </location>
</feature>
<dbReference type="GO" id="GO:0003684">
    <property type="term" value="F:damaged DNA binding"/>
    <property type="evidence" value="ECO:0007669"/>
    <property type="project" value="UniProtKB-UniRule"/>
</dbReference>
<feature type="region of interest" description="Disordered" evidence="2">
    <location>
        <begin position="291"/>
        <end position="310"/>
    </location>
</feature>
<dbReference type="Gene3D" id="1.10.10.540">
    <property type="entry name" value="XPC-binding domain"/>
    <property type="match status" value="1"/>
</dbReference>
<organism evidence="5 6">
    <name type="scientific">Trypanosoma cruzi</name>
    <dbReference type="NCBI Taxonomy" id="5693"/>
    <lineage>
        <taxon>Eukaryota</taxon>
        <taxon>Discoba</taxon>
        <taxon>Euglenozoa</taxon>
        <taxon>Kinetoplastea</taxon>
        <taxon>Metakinetoplastina</taxon>
        <taxon>Trypanosomatida</taxon>
        <taxon>Trypanosomatidae</taxon>
        <taxon>Trypanosoma</taxon>
        <taxon>Schizotrypanum</taxon>
    </lineage>
</organism>
<gene>
    <name evidence="5" type="ORF">C4B63_18g138</name>
</gene>
<evidence type="ECO:0000313" key="6">
    <source>
        <dbReference type="Proteomes" id="UP000246121"/>
    </source>
</evidence>
<comment type="similarity">
    <text evidence="1">Belongs to the RAD23 family.</text>
</comment>
<dbReference type="VEuPathDB" id="TriTrypDB:C4B63_18g138"/>
<dbReference type="PROSITE" id="PS50053">
    <property type="entry name" value="UBIQUITIN_2"/>
    <property type="match status" value="1"/>
</dbReference>
<keyword evidence="1" id="KW-0227">DNA damage</keyword>
<dbReference type="InterPro" id="IPR029071">
    <property type="entry name" value="Ubiquitin-like_domsf"/>
</dbReference>
<dbReference type="SMART" id="SM00165">
    <property type="entry name" value="UBA"/>
    <property type="match status" value="2"/>
</dbReference>
<dbReference type="Gene3D" id="3.10.20.90">
    <property type="entry name" value="Phosphatidylinositol 3-kinase Catalytic Subunit, Chain A, domain 1"/>
    <property type="match status" value="1"/>
</dbReference>
<dbReference type="InterPro" id="IPR015940">
    <property type="entry name" value="UBA"/>
</dbReference>
<evidence type="ECO:0000256" key="1">
    <source>
        <dbReference type="RuleBase" id="RU367049"/>
    </source>
</evidence>
<dbReference type="SMART" id="SM00213">
    <property type="entry name" value="UBQ"/>
    <property type="match status" value="1"/>
</dbReference>
<dbReference type="Pfam" id="PF00627">
    <property type="entry name" value="UBA"/>
    <property type="match status" value="2"/>
</dbReference>
<dbReference type="VEuPathDB" id="TriTrypDB:BCY84_01165"/>
<dbReference type="SUPFAM" id="SSF46934">
    <property type="entry name" value="UBA-like"/>
    <property type="match status" value="2"/>
</dbReference>
<dbReference type="VEuPathDB" id="TriTrypDB:TcG_00975"/>
<dbReference type="VEuPathDB" id="TriTrypDB:TcCLB.511731.10"/>
<dbReference type="InterPro" id="IPR036353">
    <property type="entry name" value="XPC-bd_sf"/>
</dbReference>
<feature type="domain" description="UBA" evidence="3">
    <location>
        <begin position="314"/>
        <end position="358"/>
    </location>
</feature>
<sequence length="361" mass="38959">MKIILRSIVGSEQVREVTPDTNVETVKKFLEDEYNTDSLRLCYNGAIPENSKTMTELGVKENAVFIIAGNKRNKNKPQAKPATSVPPPQAKTNSSFEPTSVGHGQGEGAITEPATSGAGGAPGGITEPRQGAEPPPSEAAPSQGLALHGVDPTLVDNIIAMGFEDREQVALALRAAYMNPDRAVEFLCTGIPSDVLQRMNEPAINPSASSERMSSLTDRLTSHMRQDDSDSALYNALMQIPQFGEIRSIVQANPESLPTVVQQLRIHHPEVIGLIQQDLEGFLRIMGNPGQTEFTTSTGDGGDVPPDSVSIPLREEERVAIQRLVELGGGAWTEEDAIEAYRACEESEEAAAHLLFSNFFE</sequence>
<dbReference type="GO" id="GO:0005829">
    <property type="term" value="C:cytosol"/>
    <property type="evidence" value="ECO:0007669"/>
    <property type="project" value="TreeGrafter"/>
</dbReference>
<name>A0A2V2VK57_TRYCR</name>
<reference evidence="5 6" key="1">
    <citation type="journal article" date="2018" name="Microb. Genom.">
        <title>Expanding an expanded genome: long-read sequencing of Trypanosoma cruzi.</title>
        <authorList>
            <person name="Berna L."/>
            <person name="Rodriguez M."/>
            <person name="Chiribao M.L."/>
            <person name="Parodi-Talice A."/>
            <person name="Pita S."/>
            <person name="Rijo G."/>
            <person name="Alvarez-Valin F."/>
            <person name="Robello C."/>
        </authorList>
    </citation>
    <scope>NUCLEOTIDE SEQUENCE [LARGE SCALE GENOMIC DNA]</scope>
    <source>
        <strain evidence="5 6">Dm28c</strain>
    </source>
</reference>
<comment type="subcellular location">
    <subcellularLocation>
        <location evidence="1">Nucleus</location>
    </subcellularLocation>
    <subcellularLocation>
        <location evidence="1">Cytoplasm</location>
    </subcellularLocation>
</comment>
<dbReference type="VEuPathDB" id="TriTrypDB:TcCL_ESM01016"/>
<dbReference type="VEuPathDB" id="TriTrypDB:TcCLB.506833.60"/>
<dbReference type="CDD" id="cd14280">
    <property type="entry name" value="UBA1_Rad23_like"/>
    <property type="match status" value="1"/>
</dbReference>
<dbReference type="VEuPathDB" id="TriTrypDB:TcBrA4_0027560"/>
<comment type="caution">
    <text evidence="5">The sequence shown here is derived from an EMBL/GenBank/DDBJ whole genome shotgun (WGS) entry which is preliminary data.</text>
</comment>
<dbReference type="GO" id="GO:0043130">
    <property type="term" value="F:ubiquitin binding"/>
    <property type="evidence" value="ECO:0007669"/>
    <property type="project" value="UniProtKB-UniRule"/>
</dbReference>
<evidence type="ECO:0000313" key="5">
    <source>
        <dbReference type="EMBL" id="PWU96740.1"/>
    </source>
</evidence>
<dbReference type="Proteomes" id="UP000246121">
    <property type="component" value="Unassembled WGS sequence"/>
</dbReference>
<dbReference type="VEuPathDB" id="TriTrypDB:TcYC6_0098670"/>
<keyword evidence="1" id="KW-0539">Nucleus</keyword>
<evidence type="ECO:0000256" key="2">
    <source>
        <dbReference type="SAM" id="MobiDB-lite"/>
    </source>
</evidence>
<dbReference type="AlphaFoldDB" id="A0A2V2VK57"/>
<dbReference type="InterPro" id="IPR004806">
    <property type="entry name" value="Rad23"/>
</dbReference>
<feature type="region of interest" description="Disordered" evidence="2">
    <location>
        <begin position="70"/>
        <end position="144"/>
    </location>
</feature>